<reference evidence="9" key="3">
    <citation type="submission" date="2020-02" db="EMBL/GenBank/DDBJ databases">
        <authorList>
            <person name="Sarangi A.N."/>
            <person name="Ghosh S."/>
            <person name="Mukherjee M."/>
            <person name="Tripathy S."/>
        </authorList>
    </citation>
    <scope>NUCLEOTIDE SEQUENCE</scope>
    <source>
        <strain evidence="9">BDU141951</strain>
    </source>
</reference>
<evidence type="ECO:0000256" key="2">
    <source>
        <dbReference type="ARBA" id="ARBA00023587"/>
    </source>
</evidence>
<dbReference type="SMART" id="SM00961">
    <property type="entry name" value="RuBisCO_small"/>
    <property type="match status" value="4"/>
</dbReference>
<dbReference type="CDD" id="cd00307">
    <property type="entry name" value="RuBisCO_small_like"/>
    <property type="match status" value="4"/>
</dbReference>
<feature type="compositionally biased region" description="Low complexity" evidence="7">
    <location>
        <begin position="447"/>
        <end position="462"/>
    </location>
</feature>
<evidence type="ECO:0000256" key="6">
    <source>
        <dbReference type="ARBA" id="ARBA00030397"/>
    </source>
</evidence>
<feature type="region of interest" description="Disordered" evidence="7">
    <location>
        <begin position="430"/>
        <end position="462"/>
    </location>
</feature>
<keyword evidence="5" id="KW-1283">Bacterial microcompartment</keyword>
<dbReference type="PIRSF" id="PIRSF037250">
    <property type="entry name" value="CcmM"/>
    <property type="match status" value="1"/>
</dbReference>
<dbReference type="SUPFAM" id="SSF55239">
    <property type="entry name" value="RuBisCO, small subunit"/>
    <property type="match status" value="4"/>
</dbReference>
<dbReference type="GO" id="GO:0031470">
    <property type="term" value="C:carboxysome"/>
    <property type="evidence" value="ECO:0007669"/>
    <property type="project" value="UniProtKB-SubCell"/>
</dbReference>
<dbReference type="EMBL" id="JTHE02000003">
    <property type="protein sequence ID" value="NEV67426.1"/>
    <property type="molecule type" value="Genomic_DNA"/>
</dbReference>
<evidence type="ECO:0000256" key="1">
    <source>
        <dbReference type="ARBA" id="ARBA00022737"/>
    </source>
</evidence>
<protein>
    <recommendedName>
        <fullName evidence="3">Carboxysome assembly protein CcmM</fullName>
    </recommendedName>
    <alternativeName>
        <fullName evidence="6">Carbon dioxide concentrating mechanism protein CcmM</fullName>
    </alternativeName>
</protein>
<evidence type="ECO:0000256" key="7">
    <source>
        <dbReference type="SAM" id="MobiDB-lite"/>
    </source>
</evidence>
<dbReference type="Pfam" id="PF00101">
    <property type="entry name" value="RuBisCO_small"/>
    <property type="match status" value="4"/>
</dbReference>
<name>A0A0C1Y5I2_9CYAN</name>
<dbReference type="PANTHER" id="PTHR43360:SF1">
    <property type="entry name" value="CARBOXYSOME ASSEMBLY PROTEIN CCMM"/>
    <property type="match status" value="1"/>
</dbReference>
<keyword evidence="4" id="KW-1282">Carboxysome</keyword>
<keyword evidence="1" id="KW-0677">Repeat</keyword>
<feature type="domain" description="Ribulose bisphosphate carboxylase small subunit" evidence="8">
    <location>
        <begin position="457"/>
        <end position="550"/>
    </location>
</feature>
<evidence type="ECO:0000256" key="3">
    <source>
        <dbReference type="ARBA" id="ARBA00023636"/>
    </source>
</evidence>
<dbReference type="InterPro" id="IPR052265">
    <property type="entry name" value="Gamma-CA"/>
</dbReference>
<accession>A0A0C1Y5I2</accession>
<reference evidence="9" key="1">
    <citation type="submission" date="2014-11" db="EMBL/GenBank/DDBJ databases">
        <authorList>
            <person name="Malar M.C."/>
            <person name="Sen D."/>
            <person name="Tripathy S."/>
        </authorList>
    </citation>
    <scope>NUCLEOTIDE SEQUENCE</scope>
    <source>
        <strain evidence="9">BDU141951</strain>
    </source>
</reference>
<sequence length="677" mass="71591">MVTRSAVAPPTSEASGSGRLASDTTAIVHDFAEVVGDVRIAEDVLVAPGAVIRADTNVVFSLGAGTVIQDGVVIHALREGRVLGDDDKSYSVWLGVNVCIGHKAIIQGPAYIGDNAFVGFRSTVFNARLGAGCVVMMHALVQDVEIPPGKLVPSGAVITQQEQADRLADAQPQDLAFVAELSTINQSLRAGYGQAVMTSSQPSDVADQRDRLPLTSIAQDNGTKIMQPQRLTTDIVQQVRQLLNQGYQIGTEHADARRYRSNVWQTCSPIQSTREGDVLTALEACLEEHAGEYVRLFGIDPAAKQRIATTTIQRPDGKPVAVQTHAVPTAGHSSAATSYSSPNSTSGNGGGDLSHQIRNWLSQGFKIGLEHADARRYRSNVWQTCSPVQAGGEREAMTAVQACVNEHPGEYIRMFGIDPVAKRRISPVTIQRPDGPASLGNTGGGSAAAPASYAGNGAAAAPSGQLSSEAVQQVRGLLSQGFKIGTEHADARRFRSNVWQTCSPIEATRESEVLSALNACVQEHAGEYVRVFGIDPTAKKRLAPTIINRPGQAGSNGHSASYASNSAPASSGSTYAAATAPANGSSTNGHHPLSEDVVQQVRQLVGQGYRISLEHADVRRYRSGAWQTGGMIEGQNPSAVLSALESGLASHAGEYVRLVGIDPQAKRRVLETTIQRP</sequence>
<comment type="subcellular location">
    <subcellularLocation>
        <location evidence="2">Carboxysome</location>
    </subcellularLocation>
</comment>
<feature type="domain" description="Ribulose bisphosphate carboxylase small subunit" evidence="8">
    <location>
        <begin position="220"/>
        <end position="315"/>
    </location>
</feature>
<organism evidence="9">
    <name type="scientific">Lyngbya confervoides BDU141951</name>
    <dbReference type="NCBI Taxonomy" id="1574623"/>
    <lineage>
        <taxon>Bacteria</taxon>
        <taxon>Bacillati</taxon>
        <taxon>Cyanobacteriota</taxon>
        <taxon>Cyanophyceae</taxon>
        <taxon>Oscillatoriophycideae</taxon>
        <taxon>Oscillatoriales</taxon>
        <taxon>Microcoleaceae</taxon>
        <taxon>Lyngbya</taxon>
    </lineage>
</organism>
<dbReference type="InterPro" id="IPR036385">
    <property type="entry name" value="RuBisCO_ssu_sf"/>
</dbReference>
<proteinExistence type="predicted"/>
<dbReference type="InterPro" id="IPR000894">
    <property type="entry name" value="RuBisCO_ssu_dom"/>
</dbReference>
<feature type="domain" description="Ribulose bisphosphate carboxylase small subunit" evidence="8">
    <location>
        <begin position="583"/>
        <end position="677"/>
    </location>
</feature>
<reference evidence="9" key="2">
    <citation type="journal article" date="2015" name="Genome Announc.">
        <title>Draft Genome Sequence of Filamentous Marine Cyanobacterium Lyngbya confervoides Strain BDU141951.</title>
        <authorList>
            <person name="Chandrababunaidu M.M."/>
            <person name="Sen D."/>
            <person name="Tripathy S."/>
        </authorList>
    </citation>
    <scope>NUCLEOTIDE SEQUENCE</scope>
    <source>
        <strain evidence="9">BDU141951</strain>
    </source>
</reference>
<evidence type="ECO:0000313" key="9">
    <source>
        <dbReference type="EMBL" id="NEV67426.1"/>
    </source>
</evidence>
<feature type="compositionally biased region" description="Low complexity" evidence="7">
    <location>
        <begin position="331"/>
        <end position="346"/>
    </location>
</feature>
<feature type="domain" description="Ribulose bisphosphate carboxylase small subunit" evidence="8">
    <location>
        <begin position="343"/>
        <end position="433"/>
    </location>
</feature>
<gene>
    <name evidence="9" type="ORF">QQ91_009890</name>
</gene>
<dbReference type="SUPFAM" id="SSF51161">
    <property type="entry name" value="Trimeric LpxA-like enzymes"/>
    <property type="match status" value="1"/>
</dbReference>
<evidence type="ECO:0000256" key="4">
    <source>
        <dbReference type="ARBA" id="ARBA00023669"/>
    </source>
</evidence>
<dbReference type="GO" id="GO:0043886">
    <property type="term" value="F:structural constituent of carboxysome shell"/>
    <property type="evidence" value="ECO:0007669"/>
    <property type="project" value="InterPro"/>
</dbReference>
<dbReference type="Gene3D" id="2.160.10.10">
    <property type="entry name" value="Hexapeptide repeat proteins"/>
    <property type="match status" value="1"/>
</dbReference>
<evidence type="ECO:0000259" key="8">
    <source>
        <dbReference type="SMART" id="SM00961"/>
    </source>
</evidence>
<feature type="region of interest" description="Disordered" evidence="7">
    <location>
        <begin position="331"/>
        <end position="355"/>
    </location>
</feature>
<dbReference type="Gene3D" id="3.30.190.10">
    <property type="entry name" value="Ribulose bisphosphate carboxylase, small subunit"/>
    <property type="match status" value="4"/>
</dbReference>
<comment type="caution">
    <text evidence="9">The sequence shown here is derived from an EMBL/GenBank/DDBJ whole genome shotgun (WGS) entry which is preliminary data.</text>
</comment>
<dbReference type="AlphaFoldDB" id="A0A0C1Y5I2"/>
<dbReference type="InterPro" id="IPR011004">
    <property type="entry name" value="Trimer_LpxA-like_sf"/>
</dbReference>
<feature type="compositionally biased region" description="Low complexity" evidence="7">
    <location>
        <begin position="559"/>
        <end position="588"/>
    </location>
</feature>
<dbReference type="PANTHER" id="PTHR43360">
    <property type="entry name" value="CARBON DIOXIDE CONCENTRATING MECHANISM PROTEIN CCMM"/>
    <property type="match status" value="1"/>
</dbReference>
<dbReference type="InterPro" id="IPR017156">
    <property type="entry name" value="CcmM"/>
</dbReference>
<evidence type="ECO:0000256" key="5">
    <source>
        <dbReference type="ARBA" id="ARBA00024446"/>
    </source>
</evidence>
<feature type="region of interest" description="Disordered" evidence="7">
    <location>
        <begin position="547"/>
        <end position="592"/>
    </location>
</feature>